<name>A0A812XCM7_SYMPI</name>
<dbReference type="SUPFAM" id="SSF48452">
    <property type="entry name" value="TPR-like"/>
    <property type="match status" value="1"/>
</dbReference>
<feature type="non-terminal residue" evidence="1">
    <location>
        <position position="248"/>
    </location>
</feature>
<evidence type="ECO:0000313" key="2">
    <source>
        <dbReference type="Proteomes" id="UP000649617"/>
    </source>
</evidence>
<dbReference type="Gene3D" id="1.25.40.10">
    <property type="entry name" value="Tetratricopeptide repeat domain"/>
    <property type="match status" value="1"/>
</dbReference>
<dbReference type="AlphaFoldDB" id="A0A812XCM7"/>
<dbReference type="InterPro" id="IPR011990">
    <property type="entry name" value="TPR-like_helical_dom_sf"/>
</dbReference>
<sequence>AAVADFAKALPQVEGTWSDVAILLLSEDPTPSGVWEELAAKARRLCQGLKLDLEVPKELGFLWTPDFRPASLSLGAAKPEEELVDPATAATPEQRAILLVRGACSAESLVDAAKDAKEALSIFRDLGHRIGEATALLAVSRATVDSDLQGAQSAANQAMKLFREMGHQKGRAYAMQAAAEADKIRHNSDDAVFKANEAKKLADLMGDRALEFALCETVVDANITQDKAGHAVEAAKDAQELAVSLNDQ</sequence>
<accession>A0A812XCM7</accession>
<organism evidence="1 2">
    <name type="scientific">Symbiodinium pilosum</name>
    <name type="common">Dinoflagellate</name>
    <dbReference type="NCBI Taxonomy" id="2952"/>
    <lineage>
        <taxon>Eukaryota</taxon>
        <taxon>Sar</taxon>
        <taxon>Alveolata</taxon>
        <taxon>Dinophyceae</taxon>
        <taxon>Suessiales</taxon>
        <taxon>Symbiodiniaceae</taxon>
        <taxon>Symbiodinium</taxon>
    </lineage>
</organism>
<comment type="caution">
    <text evidence="1">The sequence shown here is derived from an EMBL/GenBank/DDBJ whole genome shotgun (WGS) entry which is preliminary data.</text>
</comment>
<reference evidence="1" key="1">
    <citation type="submission" date="2021-02" db="EMBL/GenBank/DDBJ databases">
        <authorList>
            <person name="Dougan E. K."/>
            <person name="Rhodes N."/>
            <person name="Thang M."/>
            <person name="Chan C."/>
        </authorList>
    </citation>
    <scope>NUCLEOTIDE SEQUENCE</scope>
</reference>
<protein>
    <submittedName>
        <fullName evidence="1">TetA protein</fullName>
    </submittedName>
</protein>
<keyword evidence="2" id="KW-1185">Reference proteome</keyword>
<proteinExistence type="predicted"/>
<gene>
    <name evidence="1" type="primary">tetA</name>
    <name evidence="1" type="ORF">SPIL2461_LOCUS20903</name>
</gene>
<evidence type="ECO:0000313" key="1">
    <source>
        <dbReference type="EMBL" id="CAE7729065.1"/>
    </source>
</evidence>
<feature type="non-terminal residue" evidence="1">
    <location>
        <position position="1"/>
    </location>
</feature>
<dbReference type="EMBL" id="CAJNIZ010045748">
    <property type="protein sequence ID" value="CAE7729065.1"/>
    <property type="molecule type" value="Genomic_DNA"/>
</dbReference>
<dbReference type="Proteomes" id="UP000649617">
    <property type="component" value="Unassembled WGS sequence"/>
</dbReference>
<dbReference type="OrthoDB" id="10570199at2759"/>